<dbReference type="RefSeq" id="WP_132647052.1">
    <property type="nucleotide sequence ID" value="NZ_CP181386.1"/>
</dbReference>
<name>A0A4R2M8Q0_RUBGE</name>
<evidence type="ECO:0000313" key="2">
    <source>
        <dbReference type="Proteomes" id="UP000295106"/>
    </source>
</evidence>
<keyword evidence="1" id="KW-0808">Transferase</keyword>
<sequence>MSKQWNYLASEPFQARYLLVAGLLRRFEHILELGSYKTPLFRFVDDPSKHILAVDPLVFEAEASPTQRSETMDYRCLSLPVFGGRPYALVMLGLDIPLTAKLERLIREAEIVVVEYPEDQQWKRSRQTYDQLVERLSLNVLLQVHFDLDGNDFSRFGNENEWPPRTQRYVRILSARHKTMNETGSLNPFVEPLAEIDTRGSALLNTSFLAEKVFPEAAYEFSHGANKDKNYLGGGLLYYMIPYMQRSRVCVCLGSGGAFVPRMMRQAQRDIGMAGSSRTILVDGNKGGYGRPNWADDQSFFRQAYPDVEVLIADTADGARRLADEGVGIDYLHIDADHSLEGAMADFRNYLPLMRRGALITFHDTRPHAHESVTCWQGVEEIRKMGFEVVNLDQLGSGVALIKFDRPVPTDQAG</sequence>
<dbReference type="Pfam" id="PF13578">
    <property type="entry name" value="Methyltransf_24"/>
    <property type="match status" value="1"/>
</dbReference>
<dbReference type="Gene3D" id="3.40.50.150">
    <property type="entry name" value="Vaccinia Virus protein VP39"/>
    <property type="match status" value="1"/>
</dbReference>
<dbReference type="EMBL" id="SLXD01000006">
    <property type="protein sequence ID" value="TCP02521.1"/>
    <property type="molecule type" value="Genomic_DNA"/>
</dbReference>
<keyword evidence="1" id="KW-0489">Methyltransferase</keyword>
<evidence type="ECO:0000313" key="1">
    <source>
        <dbReference type="EMBL" id="TCP02521.1"/>
    </source>
</evidence>
<organism evidence="1 2">
    <name type="scientific">Rubrivivax gelatinosus</name>
    <name type="common">Rhodocyclus gelatinosus</name>
    <name type="synonym">Rhodopseudomonas gelatinosa</name>
    <dbReference type="NCBI Taxonomy" id="28068"/>
    <lineage>
        <taxon>Bacteria</taxon>
        <taxon>Pseudomonadati</taxon>
        <taxon>Pseudomonadota</taxon>
        <taxon>Betaproteobacteria</taxon>
        <taxon>Burkholderiales</taxon>
        <taxon>Sphaerotilaceae</taxon>
        <taxon>Rubrivivax</taxon>
    </lineage>
</organism>
<gene>
    <name evidence="1" type="ORF">EV684_10683</name>
</gene>
<comment type="caution">
    <text evidence="1">The sequence shown here is derived from an EMBL/GenBank/DDBJ whole genome shotgun (WGS) entry which is preliminary data.</text>
</comment>
<protein>
    <submittedName>
        <fullName evidence="1">Methyltransferase family protein</fullName>
    </submittedName>
</protein>
<proteinExistence type="predicted"/>
<dbReference type="GO" id="GO:0008168">
    <property type="term" value="F:methyltransferase activity"/>
    <property type="evidence" value="ECO:0007669"/>
    <property type="project" value="UniProtKB-KW"/>
</dbReference>
<dbReference type="GO" id="GO:0032259">
    <property type="term" value="P:methylation"/>
    <property type="evidence" value="ECO:0007669"/>
    <property type="project" value="UniProtKB-KW"/>
</dbReference>
<dbReference type="OrthoDB" id="9816564at2"/>
<accession>A0A4R2M8Q0</accession>
<reference evidence="1 2" key="1">
    <citation type="submission" date="2019-03" db="EMBL/GenBank/DDBJ databases">
        <title>Genomic Encyclopedia of Type Strains, Phase IV (KMG-IV): sequencing the most valuable type-strain genomes for metagenomic binning, comparative biology and taxonomic classification.</title>
        <authorList>
            <person name="Goeker M."/>
        </authorList>
    </citation>
    <scope>NUCLEOTIDE SEQUENCE [LARGE SCALE GENOMIC DNA]</scope>
    <source>
        <strain evidence="1 2">DSM 1709</strain>
    </source>
</reference>
<dbReference type="GeneID" id="99683484"/>
<dbReference type="AlphaFoldDB" id="A0A4R2M8Q0"/>
<dbReference type="SUPFAM" id="SSF53335">
    <property type="entry name" value="S-adenosyl-L-methionine-dependent methyltransferases"/>
    <property type="match status" value="1"/>
</dbReference>
<dbReference type="InterPro" id="IPR029063">
    <property type="entry name" value="SAM-dependent_MTases_sf"/>
</dbReference>
<dbReference type="Proteomes" id="UP000295106">
    <property type="component" value="Unassembled WGS sequence"/>
</dbReference>